<reference evidence="6 7" key="1">
    <citation type="submission" date="2017-09" db="EMBL/GenBank/DDBJ databases">
        <title>The Catabolism of 3,6-Dichlorosalicylic acid is Initiated by the Cytochrome P450 Monooxygenase DsmABC in Rhizorhabdus dicambivorans Ndbn-20.</title>
        <authorList>
            <person name="Na L."/>
        </authorList>
    </citation>
    <scope>NUCLEOTIDE SEQUENCE [LARGE SCALE GENOMIC DNA]</scope>
    <source>
        <strain evidence="6 7">Ndbn-20m</strain>
    </source>
</reference>
<protein>
    <recommendedName>
        <fullName evidence="5">Major facilitator superfamily (MFS) profile domain-containing protein</fullName>
    </recommendedName>
</protein>
<evidence type="ECO:0000259" key="5">
    <source>
        <dbReference type="PROSITE" id="PS50850"/>
    </source>
</evidence>
<feature type="transmembrane region" description="Helical" evidence="4">
    <location>
        <begin position="356"/>
        <end position="380"/>
    </location>
</feature>
<dbReference type="Gene3D" id="1.20.1250.20">
    <property type="entry name" value="MFS general substrate transporter like domains"/>
    <property type="match status" value="1"/>
</dbReference>
<comment type="caution">
    <text evidence="6">The sequence shown here is derived from an EMBL/GenBank/DDBJ whole genome shotgun (WGS) entry which is preliminary data.</text>
</comment>
<dbReference type="Proteomes" id="UP000218934">
    <property type="component" value="Unassembled WGS sequence"/>
</dbReference>
<evidence type="ECO:0000256" key="2">
    <source>
        <dbReference type="ARBA" id="ARBA00022989"/>
    </source>
</evidence>
<feature type="transmembrane region" description="Helical" evidence="4">
    <location>
        <begin position="321"/>
        <end position="344"/>
    </location>
</feature>
<feature type="transmembrane region" description="Helical" evidence="4">
    <location>
        <begin position="269"/>
        <end position="290"/>
    </location>
</feature>
<proteinExistence type="predicted"/>
<gene>
    <name evidence="6" type="ORF">COO09_12405</name>
</gene>
<evidence type="ECO:0000313" key="6">
    <source>
        <dbReference type="EMBL" id="PCE41833.1"/>
    </source>
</evidence>
<keyword evidence="7" id="KW-1185">Reference proteome</keyword>
<dbReference type="PANTHER" id="PTHR11360">
    <property type="entry name" value="MONOCARBOXYLATE TRANSPORTER"/>
    <property type="match status" value="1"/>
</dbReference>
<evidence type="ECO:0000256" key="1">
    <source>
        <dbReference type="ARBA" id="ARBA00022692"/>
    </source>
</evidence>
<dbReference type="InterPro" id="IPR050327">
    <property type="entry name" value="Proton-linked_MCT"/>
</dbReference>
<dbReference type="Pfam" id="PF07690">
    <property type="entry name" value="MFS_1"/>
    <property type="match status" value="1"/>
</dbReference>
<dbReference type="AlphaFoldDB" id="A0A2A4FTV1"/>
<feature type="transmembrane region" description="Helical" evidence="4">
    <location>
        <begin position="93"/>
        <end position="111"/>
    </location>
</feature>
<feature type="transmembrane region" description="Helical" evidence="4">
    <location>
        <begin position="57"/>
        <end position="81"/>
    </location>
</feature>
<feature type="domain" description="Major facilitator superfamily (MFS) profile" evidence="5">
    <location>
        <begin position="25"/>
        <end position="409"/>
    </location>
</feature>
<dbReference type="OrthoDB" id="9796632at2"/>
<dbReference type="RefSeq" id="WP_096367751.1">
    <property type="nucleotide sequence ID" value="NZ_CP023449.1"/>
</dbReference>
<name>A0A2A4FTV1_9SPHN</name>
<sequence>MRAGEAGQGAGGNGQAQQHERAWGVLLGASLCIFCGQASVAYYTFGVFLPDIIADTGWPAATVAAAIGPGALVAAIMAPLVGLLGDRYGARMVALAGAPAFALGFAVLGLLPRSPAGFAVAMIVMWGLIAAGSPVPYAQMLSGWFDRRRGMALSVMFSAGSIGIAVWPPFAAFLITRMGWRHAYATIGLCAATLILLSGILLLRKPKAAMAGGTDARTLPGLSVREAVRTGRFWKISVIFLAVTAVLGGTAVTFPVILRTHGADPQLGALAMTVIGLAMFTGRLSLSLVLDRYFAPYVTVAITAIAFLAFMVMLIGTSKAALLVAAALLGFGLGSEYAVTAYIVSRAFGIRAFGAVYGLVTAAVSVGAAIGPAAIGAALLSSVDPVVISLSAMGVLGAAILMLFTMRSRDLPFEVHRLSAGQRINLAPDF</sequence>
<dbReference type="GO" id="GO:0022857">
    <property type="term" value="F:transmembrane transporter activity"/>
    <property type="evidence" value="ECO:0007669"/>
    <property type="project" value="InterPro"/>
</dbReference>
<feature type="transmembrane region" description="Helical" evidence="4">
    <location>
        <begin position="182"/>
        <end position="203"/>
    </location>
</feature>
<dbReference type="InterPro" id="IPR020846">
    <property type="entry name" value="MFS_dom"/>
</dbReference>
<keyword evidence="3 4" id="KW-0472">Membrane</keyword>
<organism evidence="6 7">
    <name type="scientific">Rhizorhabdus dicambivorans</name>
    <dbReference type="NCBI Taxonomy" id="1850238"/>
    <lineage>
        <taxon>Bacteria</taxon>
        <taxon>Pseudomonadati</taxon>
        <taxon>Pseudomonadota</taxon>
        <taxon>Alphaproteobacteria</taxon>
        <taxon>Sphingomonadales</taxon>
        <taxon>Sphingomonadaceae</taxon>
        <taxon>Rhizorhabdus</taxon>
    </lineage>
</organism>
<keyword evidence="2 4" id="KW-1133">Transmembrane helix</keyword>
<feature type="transmembrane region" description="Helical" evidence="4">
    <location>
        <begin position="117"/>
        <end position="138"/>
    </location>
</feature>
<accession>A0A2A4FTV1</accession>
<feature type="transmembrane region" description="Helical" evidence="4">
    <location>
        <begin position="297"/>
        <end position="315"/>
    </location>
</feature>
<feature type="transmembrane region" description="Helical" evidence="4">
    <location>
        <begin position="150"/>
        <end position="170"/>
    </location>
</feature>
<feature type="transmembrane region" description="Helical" evidence="4">
    <location>
        <begin position="23"/>
        <end position="45"/>
    </location>
</feature>
<feature type="transmembrane region" description="Helical" evidence="4">
    <location>
        <begin position="233"/>
        <end position="257"/>
    </location>
</feature>
<dbReference type="PANTHER" id="PTHR11360:SF290">
    <property type="entry name" value="MONOCARBOXYLATE MFS PERMEASE"/>
    <property type="match status" value="1"/>
</dbReference>
<dbReference type="SUPFAM" id="SSF103473">
    <property type="entry name" value="MFS general substrate transporter"/>
    <property type="match status" value="1"/>
</dbReference>
<dbReference type="EMBL" id="NWUF01000011">
    <property type="protein sequence ID" value="PCE41833.1"/>
    <property type="molecule type" value="Genomic_DNA"/>
</dbReference>
<dbReference type="InterPro" id="IPR036259">
    <property type="entry name" value="MFS_trans_sf"/>
</dbReference>
<dbReference type="PROSITE" id="PS50850">
    <property type="entry name" value="MFS"/>
    <property type="match status" value="1"/>
</dbReference>
<dbReference type="KEGG" id="rdi:CMV14_14645"/>
<evidence type="ECO:0000313" key="7">
    <source>
        <dbReference type="Proteomes" id="UP000218934"/>
    </source>
</evidence>
<keyword evidence="1 4" id="KW-0812">Transmembrane</keyword>
<evidence type="ECO:0000256" key="3">
    <source>
        <dbReference type="ARBA" id="ARBA00023136"/>
    </source>
</evidence>
<evidence type="ECO:0000256" key="4">
    <source>
        <dbReference type="SAM" id="Phobius"/>
    </source>
</evidence>
<dbReference type="InterPro" id="IPR011701">
    <property type="entry name" value="MFS"/>
</dbReference>
<feature type="transmembrane region" description="Helical" evidence="4">
    <location>
        <begin position="386"/>
        <end position="404"/>
    </location>
</feature>